<keyword evidence="3 6" id="KW-0812">Transmembrane</keyword>
<keyword evidence="6" id="KW-0808">Transferase</keyword>
<gene>
    <name evidence="6" type="primary">mprF</name>
    <name evidence="7" type="ordered locus">Desca_0917</name>
</gene>
<protein>
    <recommendedName>
        <fullName evidence="6">Phosphatidylglycerol lysyltransferase</fullName>
        <ecNumber evidence="6">2.3.2.3</ecNumber>
    </recommendedName>
    <alternativeName>
        <fullName evidence="6">Lysylphosphatidylglycerol synthase</fullName>
    </alternativeName>
</protein>
<proteinExistence type="inferred from homology"/>
<feature type="transmembrane region" description="Helical" evidence="6">
    <location>
        <begin position="239"/>
        <end position="257"/>
    </location>
</feature>
<keyword evidence="8" id="KW-1185">Reference proteome</keyword>
<dbReference type="InterPro" id="IPR022791">
    <property type="entry name" value="L-PG_synthase/AglD"/>
</dbReference>
<comment type="function">
    <text evidence="6">Catalyzes the transfer of a lysyl group from L-lysyl-tRNA(Lys) to membrane-bound phosphatidylglycerol (PG), which produces lysylphosphatidylglycerol (LPG), a major component of the bacterial membrane with a positive net charge. LPG synthesis contributes to bacterial virulence as it is involved in the resistance mechanism against cationic antimicrobial peptides (CAMP) produces by the host's immune system (defensins, cathelicidins) and by the competing microorganisms.</text>
</comment>
<evidence type="ECO:0000256" key="1">
    <source>
        <dbReference type="ARBA" id="ARBA00004651"/>
    </source>
</evidence>
<dbReference type="eggNOG" id="COG0392">
    <property type="taxonomic scope" value="Bacteria"/>
</dbReference>
<dbReference type="NCBIfam" id="TIGR00374">
    <property type="entry name" value="flippase-like domain"/>
    <property type="match status" value="1"/>
</dbReference>
<evidence type="ECO:0000256" key="3">
    <source>
        <dbReference type="ARBA" id="ARBA00022692"/>
    </source>
</evidence>
<feature type="transmembrane region" description="Helical" evidence="6">
    <location>
        <begin position="137"/>
        <end position="155"/>
    </location>
</feature>
<sequence length="309" mass="33985">MIENKTIGTQSSPAIRADWRFWSKFAVSIGLLAWIISKIPLGSLKDSLVHAHRPSLLLAFFMVNLCMVVSALKWRPLLTVLQIQIPLGRLLAFYYAGLFANNFLPSGIGGDALRIYYVARESGKTKEAAASVVMERLVASLALGLTAAMAMLFVSHRGSSVVFWSVRGLVIFCFVLLVFLFCYPFREEGKIGIFLRRMGDYKQFPGTLAGVLMLSFLFQGCLVLSNVFTFMALGIHLPLYIHFLYIPVIMAVSMLPLSINGLGVREGMYVLLYGYAGVDGATAMLCSLLFFTQVTVSSLAGGLIILAHK</sequence>
<dbReference type="STRING" id="868595.Desca_0917"/>
<dbReference type="PANTHER" id="PTHR40277">
    <property type="entry name" value="BLL5419 PROTEIN"/>
    <property type="match status" value="1"/>
</dbReference>
<comment type="catalytic activity">
    <reaction evidence="6">
        <text>L-lysyl-tRNA(Lys) + a 1,2-diacyl-sn-glycero-3-phospho-(1'-sn-glycerol) = a 1,2-diacyl-sn-glycero-3-phospho-1'-(3'-O-L-lysyl)-sn-glycerol + tRNA(Lys)</text>
        <dbReference type="Rhea" id="RHEA:10668"/>
        <dbReference type="Rhea" id="RHEA-COMP:9696"/>
        <dbReference type="Rhea" id="RHEA-COMP:9697"/>
        <dbReference type="ChEBI" id="CHEBI:64716"/>
        <dbReference type="ChEBI" id="CHEBI:75792"/>
        <dbReference type="ChEBI" id="CHEBI:78442"/>
        <dbReference type="ChEBI" id="CHEBI:78529"/>
        <dbReference type="EC" id="2.3.2.3"/>
    </reaction>
</comment>
<dbReference type="KEGG" id="dca:Desca_0917"/>
<feature type="transmembrane region" description="Helical" evidence="6">
    <location>
        <begin position="92"/>
        <end position="116"/>
    </location>
</feature>
<feature type="transmembrane region" description="Helical" evidence="6">
    <location>
        <begin position="161"/>
        <end position="185"/>
    </location>
</feature>
<dbReference type="GO" id="GO:0050071">
    <property type="term" value="F:phosphatidylglycerol lysyltransferase activity"/>
    <property type="evidence" value="ECO:0007669"/>
    <property type="project" value="UniProtKB-EC"/>
</dbReference>
<keyword evidence="5 6" id="KW-0472">Membrane</keyword>
<dbReference type="Proteomes" id="UP000009226">
    <property type="component" value="Chromosome"/>
</dbReference>
<comment type="similarity">
    <text evidence="6">Belongs to the LPG synthase family.</text>
</comment>
<dbReference type="GO" id="GO:0005886">
    <property type="term" value="C:plasma membrane"/>
    <property type="evidence" value="ECO:0007669"/>
    <property type="project" value="UniProtKB-SubCell"/>
</dbReference>
<reference evidence="7 8" key="1">
    <citation type="submission" date="2011-05" db="EMBL/GenBank/DDBJ databases">
        <title>Complete sequence of Desulfotomaculum carboxydivorans CO-1-SRB.</title>
        <authorList>
            <consortium name="US DOE Joint Genome Institute"/>
            <person name="Lucas S."/>
            <person name="Han J."/>
            <person name="Lapidus A."/>
            <person name="Cheng J.-F."/>
            <person name="Goodwin L."/>
            <person name="Pitluck S."/>
            <person name="Peters L."/>
            <person name="Mikhailova N."/>
            <person name="Lu M."/>
            <person name="Han C."/>
            <person name="Tapia R."/>
            <person name="Land M."/>
            <person name="Hauser L."/>
            <person name="Kyrpides N."/>
            <person name="Ivanova N."/>
            <person name="Pagani I."/>
            <person name="Stams A."/>
            <person name="Plugge C."/>
            <person name="Muyzer G."/>
            <person name="Kuever J."/>
            <person name="Parshina S."/>
            <person name="Ivanova A."/>
            <person name="Nazina T."/>
            <person name="Woyke T."/>
        </authorList>
    </citation>
    <scope>NUCLEOTIDE SEQUENCE [LARGE SCALE GENOMIC DNA]</scope>
    <source>
        <strain evidence="8">DSM 14880 / VKM B-2319 / CO-1-SRB</strain>
    </source>
</reference>
<feature type="transmembrane region" description="Helical" evidence="6">
    <location>
        <begin position="269"/>
        <end position="291"/>
    </location>
</feature>
<keyword evidence="6" id="KW-0046">Antibiotic resistance</keyword>
<accession>F6B9U8</accession>
<evidence type="ECO:0000256" key="6">
    <source>
        <dbReference type="RuleBase" id="RU363042"/>
    </source>
</evidence>
<evidence type="ECO:0000313" key="8">
    <source>
        <dbReference type="Proteomes" id="UP000009226"/>
    </source>
</evidence>
<dbReference type="EC" id="2.3.2.3" evidence="6"/>
<dbReference type="GO" id="GO:0006629">
    <property type="term" value="P:lipid metabolic process"/>
    <property type="evidence" value="ECO:0007669"/>
    <property type="project" value="UniProtKB-KW"/>
</dbReference>
<evidence type="ECO:0000256" key="4">
    <source>
        <dbReference type="ARBA" id="ARBA00022989"/>
    </source>
</evidence>
<dbReference type="RefSeq" id="WP_013809922.1">
    <property type="nucleotide sequence ID" value="NC_015565.1"/>
</dbReference>
<keyword evidence="4 6" id="KW-1133">Transmembrane helix</keyword>
<organism evidence="7 8">
    <name type="scientific">Desulfotomaculum nigrificans (strain DSM 14880 / VKM B-2319 / CO-1-SRB)</name>
    <name type="common">Desulfotomaculum carboxydivorans</name>
    <dbReference type="NCBI Taxonomy" id="868595"/>
    <lineage>
        <taxon>Bacteria</taxon>
        <taxon>Bacillati</taxon>
        <taxon>Bacillota</taxon>
        <taxon>Clostridia</taxon>
        <taxon>Eubacteriales</taxon>
        <taxon>Desulfotomaculaceae</taxon>
        <taxon>Desulfotomaculum</taxon>
    </lineage>
</organism>
<feature type="transmembrane region" description="Helical" evidence="6">
    <location>
        <begin position="56"/>
        <end position="72"/>
    </location>
</feature>
<dbReference type="GO" id="GO:0046677">
    <property type="term" value="P:response to antibiotic"/>
    <property type="evidence" value="ECO:0007669"/>
    <property type="project" value="UniProtKB-KW"/>
</dbReference>
<evidence type="ECO:0000256" key="5">
    <source>
        <dbReference type="ARBA" id="ARBA00023136"/>
    </source>
</evidence>
<name>F6B9U8_DESCC</name>
<feature type="transmembrane region" description="Helical" evidence="6">
    <location>
        <begin position="206"/>
        <end position="233"/>
    </location>
</feature>
<dbReference type="Pfam" id="PF03706">
    <property type="entry name" value="LPG_synthase_TM"/>
    <property type="match status" value="1"/>
</dbReference>
<evidence type="ECO:0000313" key="7">
    <source>
        <dbReference type="EMBL" id="AEF93796.1"/>
    </source>
</evidence>
<comment type="subcellular location">
    <subcellularLocation>
        <location evidence="1 6">Cell membrane</location>
        <topology evidence="1 6">Multi-pass membrane protein</topology>
    </subcellularLocation>
</comment>
<dbReference type="EMBL" id="CP002736">
    <property type="protein sequence ID" value="AEF93796.1"/>
    <property type="molecule type" value="Genomic_DNA"/>
</dbReference>
<dbReference type="PANTHER" id="PTHR40277:SF1">
    <property type="entry name" value="BLL5419 PROTEIN"/>
    <property type="match status" value="1"/>
</dbReference>
<evidence type="ECO:0000256" key="2">
    <source>
        <dbReference type="ARBA" id="ARBA00022475"/>
    </source>
</evidence>
<keyword evidence="6" id="KW-0443">Lipid metabolism</keyword>
<dbReference type="HOGENOM" id="CLU_048072_2_0_9"/>
<dbReference type="AlphaFoldDB" id="F6B9U8"/>
<feature type="transmembrane region" description="Helical" evidence="6">
    <location>
        <begin position="25"/>
        <end position="44"/>
    </location>
</feature>
<keyword evidence="2" id="KW-1003">Cell membrane</keyword>